<proteinExistence type="predicted"/>
<dbReference type="RefSeq" id="WP_267260048.1">
    <property type="nucleotide sequence ID" value="NZ_CP084204.1"/>
</dbReference>
<dbReference type="EMBL" id="CP084204">
    <property type="protein sequence ID" value="UZX25651.1"/>
    <property type="molecule type" value="Genomic_DNA"/>
</dbReference>
<protein>
    <submittedName>
        <fullName evidence="2">Uncharacterized protein</fullName>
    </submittedName>
</protein>
<dbReference type="Proteomes" id="UP001164506">
    <property type="component" value="Chromosome"/>
</dbReference>
<organism evidence="2 3">
    <name type="scientific">Streptomyces tanashiensis</name>
    <dbReference type="NCBI Taxonomy" id="67367"/>
    <lineage>
        <taxon>Bacteria</taxon>
        <taxon>Bacillati</taxon>
        <taxon>Actinomycetota</taxon>
        <taxon>Actinomycetes</taxon>
        <taxon>Kitasatosporales</taxon>
        <taxon>Streptomycetaceae</taxon>
        <taxon>Streptomyces</taxon>
    </lineage>
</organism>
<keyword evidence="3" id="KW-1185">Reference proteome</keyword>
<dbReference type="GeneID" id="95604828"/>
<feature type="region of interest" description="Disordered" evidence="1">
    <location>
        <begin position="1"/>
        <end position="27"/>
    </location>
</feature>
<evidence type="ECO:0000313" key="3">
    <source>
        <dbReference type="Proteomes" id="UP001164506"/>
    </source>
</evidence>
<reference evidence="2" key="1">
    <citation type="submission" date="2021-09" db="EMBL/GenBank/DDBJ databases">
        <title>Complete genome sequence and metabolic characterization of Streptomyces tanashiensis DSM 731 the producer of antibacterial Kalafungin and diverse secondary metabolites.</title>
        <authorList>
            <person name="Abbasi M.N."/>
            <person name="Anwar M.N."/>
            <person name="Alam K."/>
            <person name="Shoaib M."/>
            <person name="Lin Z."/>
            <person name="Hayat M."/>
            <person name="Ali M.I."/>
            <person name="Malik H.M.T."/>
            <person name="Ahmed I."/>
            <person name="Li A."/>
            <person name="Hailong Wang H."/>
            <person name="Zhang Y."/>
        </authorList>
    </citation>
    <scope>NUCLEOTIDE SEQUENCE</scope>
    <source>
        <strain evidence="2">Kala</strain>
    </source>
</reference>
<name>A0ABY6R818_9ACTN</name>
<gene>
    <name evidence="2" type="ORF">LDH80_35345</name>
</gene>
<evidence type="ECO:0000313" key="2">
    <source>
        <dbReference type="EMBL" id="UZX25651.1"/>
    </source>
</evidence>
<evidence type="ECO:0000256" key="1">
    <source>
        <dbReference type="SAM" id="MobiDB-lite"/>
    </source>
</evidence>
<sequence>MVSEVSGVRFLRRPPLSRGPPRIPPCGDTITHHPDFTRYGTTAAADRAVLDGGLAMAWTAIDLATCPARRERLLARVAARVAAN</sequence>
<accession>A0ABY6R818</accession>